<reference evidence="1" key="1">
    <citation type="submission" date="2018-02" db="EMBL/GenBank/DDBJ databases">
        <title>Rhizophora mucronata_Transcriptome.</title>
        <authorList>
            <person name="Meera S.P."/>
            <person name="Sreeshan A."/>
            <person name="Augustine A."/>
        </authorList>
    </citation>
    <scope>NUCLEOTIDE SEQUENCE</scope>
    <source>
        <tissue evidence="1">Leaf</tissue>
    </source>
</reference>
<name>A0A2P2P4F6_RHIMU</name>
<organism evidence="1">
    <name type="scientific">Rhizophora mucronata</name>
    <name type="common">Asiatic mangrove</name>
    <dbReference type="NCBI Taxonomy" id="61149"/>
    <lineage>
        <taxon>Eukaryota</taxon>
        <taxon>Viridiplantae</taxon>
        <taxon>Streptophyta</taxon>
        <taxon>Embryophyta</taxon>
        <taxon>Tracheophyta</taxon>
        <taxon>Spermatophyta</taxon>
        <taxon>Magnoliopsida</taxon>
        <taxon>eudicotyledons</taxon>
        <taxon>Gunneridae</taxon>
        <taxon>Pentapetalae</taxon>
        <taxon>rosids</taxon>
        <taxon>fabids</taxon>
        <taxon>Malpighiales</taxon>
        <taxon>Rhizophoraceae</taxon>
        <taxon>Rhizophora</taxon>
    </lineage>
</organism>
<protein>
    <submittedName>
        <fullName evidence="1">Uncharacterized protein</fullName>
    </submittedName>
</protein>
<dbReference type="AlphaFoldDB" id="A0A2P2P4F6"/>
<dbReference type="EMBL" id="GGEC01069049">
    <property type="protein sequence ID" value="MBX49533.1"/>
    <property type="molecule type" value="Transcribed_RNA"/>
</dbReference>
<sequence>MALAGNCNHMMCCTSTIYALKGSKTSFGLL</sequence>
<proteinExistence type="predicted"/>
<accession>A0A2P2P4F6</accession>
<evidence type="ECO:0000313" key="1">
    <source>
        <dbReference type="EMBL" id="MBX49533.1"/>
    </source>
</evidence>